<proteinExistence type="predicted"/>
<dbReference type="SUPFAM" id="SSF81606">
    <property type="entry name" value="PP2C-like"/>
    <property type="match status" value="1"/>
</dbReference>
<evidence type="ECO:0000313" key="3">
    <source>
        <dbReference type="Proteomes" id="UP000095085"/>
    </source>
</evidence>
<dbReference type="Proteomes" id="UP000095085">
    <property type="component" value="Unassembled WGS sequence"/>
</dbReference>
<dbReference type="EMBL" id="KV454545">
    <property type="protein sequence ID" value="ODV65090.1"/>
    <property type="molecule type" value="Genomic_DNA"/>
</dbReference>
<dbReference type="CDD" id="cd00143">
    <property type="entry name" value="PP2Cc"/>
    <property type="match status" value="1"/>
</dbReference>
<gene>
    <name evidence="2" type="ORF">HYPBUDRAFT_153980</name>
</gene>
<dbReference type="InterPro" id="IPR036457">
    <property type="entry name" value="PPM-type-like_dom_sf"/>
</dbReference>
<evidence type="ECO:0000259" key="1">
    <source>
        <dbReference type="PROSITE" id="PS51746"/>
    </source>
</evidence>
<dbReference type="SMART" id="SM00332">
    <property type="entry name" value="PP2Cc"/>
    <property type="match status" value="1"/>
</dbReference>
<accession>A0A1E4RCW4</accession>
<dbReference type="Gene3D" id="3.60.40.10">
    <property type="entry name" value="PPM-type phosphatase domain"/>
    <property type="match status" value="1"/>
</dbReference>
<name>A0A1E4RCW4_9ASCO</name>
<dbReference type="STRING" id="984485.A0A1E4RCW4"/>
<dbReference type="PANTHER" id="PTHR13832:SF589">
    <property type="entry name" value="[PYRUVATE DEHYDROGENASE [ACETYL-TRANSFERRING]]-PHOSPHATASE 2, MITOCHONDRIAL"/>
    <property type="match status" value="1"/>
</dbReference>
<sequence>MILPFSSSASPISRLVSDSILAKKILTSCSNLKKYDKHNRFISTSVTFTAIDRSESIPYNQTKPHKIGKLRVPLLKSPSHLGHFSSRVNRIYNEDKYSAYVLNLPNDRTVFNFTVFDGHGGDQCSTYLLKHLSNEIESANTLADPKNEAERDELVEKYLKNIGGYWKRWFKQRKENFAKMETIANEIKLKNLDFQADDFNTRIPLTYLKTDYDFFEQDDNSSGSTCTSAFIETIYSEPGSFAPVFEPYYFNRKTISKLTISHVGDTKAILVDRTGEAHALSQPHHPSNPIEAARLRRFSTNFFMTDSFGEERFIALANTRSFGDVNYKQMGVTSEPDLSQFIIGDAELIQQKLTADEMKKYTIGGLGGDEAFLVLCSDGITNELTDQEVADIVMVHFNMKGHPKATPQLCAEEVVKFVEYVGGDDNATCLVIRLNGWGKWPILDRTGELRQERMEAYSPRGER</sequence>
<keyword evidence="3" id="KW-1185">Reference proteome</keyword>
<dbReference type="PROSITE" id="PS51746">
    <property type="entry name" value="PPM_2"/>
    <property type="match status" value="1"/>
</dbReference>
<dbReference type="RefSeq" id="XP_020074157.1">
    <property type="nucleotide sequence ID" value="XM_020221835.1"/>
</dbReference>
<dbReference type="PANTHER" id="PTHR13832">
    <property type="entry name" value="PROTEIN PHOSPHATASE 2C"/>
    <property type="match status" value="1"/>
</dbReference>
<protein>
    <submittedName>
        <fullName evidence="2">Protein serine/threonine phosphatase 2C</fullName>
    </submittedName>
</protein>
<feature type="domain" description="PPM-type phosphatase" evidence="1">
    <location>
        <begin position="80"/>
        <end position="434"/>
    </location>
</feature>
<dbReference type="AlphaFoldDB" id="A0A1E4RCW4"/>
<dbReference type="InterPro" id="IPR015655">
    <property type="entry name" value="PP2C"/>
</dbReference>
<dbReference type="InterPro" id="IPR001932">
    <property type="entry name" value="PPM-type_phosphatase-like_dom"/>
</dbReference>
<evidence type="ECO:0000313" key="2">
    <source>
        <dbReference type="EMBL" id="ODV65090.1"/>
    </source>
</evidence>
<dbReference type="Pfam" id="PF00481">
    <property type="entry name" value="PP2C"/>
    <property type="match status" value="2"/>
</dbReference>
<dbReference type="GO" id="GO:0004722">
    <property type="term" value="F:protein serine/threonine phosphatase activity"/>
    <property type="evidence" value="ECO:0007669"/>
    <property type="project" value="InterPro"/>
</dbReference>
<dbReference type="OrthoDB" id="416093at2759"/>
<dbReference type="GeneID" id="30996384"/>
<organism evidence="2 3">
    <name type="scientific">Hyphopichia burtonii NRRL Y-1933</name>
    <dbReference type="NCBI Taxonomy" id="984485"/>
    <lineage>
        <taxon>Eukaryota</taxon>
        <taxon>Fungi</taxon>
        <taxon>Dikarya</taxon>
        <taxon>Ascomycota</taxon>
        <taxon>Saccharomycotina</taxon>
        <taxon>Pichiomycetes</taxon>
        <taxon>Debaryomycetaceae</taxon>
        <taxon>Hyphopichia</taxon>
    </lineage>
</organism>
<reference evidence="3" key="1">
    <citation type="submission" date="2016-05" db="EMBL/GenBank/DDBJ databases">
        <title>Comparative genomics of biotechnologically important yeasts.</title>
        <authorList>
            <consortium name="DOE Joint Genome Institute"/>
            <person name="Riley R."/>
            <person name="Haridas S."/>
            <person name="Wolfe K.H."/>
            <person name="Lopes M.R."/>
            <person name="Hittinger C.T."/>
            <person name="Goker M."/>
            <person name="Salamov A."/>
            <person name="Wisecaver J."/>
            <person name="Long T.M."/>
            <person name="Aerts A.L."/>
            <person name="Barry K."/>
            <person name="Choi C."/>
            <person name="Clum A."/>
            <person name="Coughlan A.Y."/>
            <person name="Deshpande S."/>
            <person name="Douglass A.P."/>
            <person name="Hanson S.J."/>
            <person name="Klenk H.-P."/>
            <person name="Labutti K."/>
            <person name="Lapidus A."/>
            <person name="Lindquist E."/>
            <person name="Lipzen A."/>
            <person name="Meier-Kolthoff J.P."/>
            <person name="Ohm R.A."/>
            <person name="Otillar R.P."/>
            <person name="Pangilinan J."/>
            <person name="Peng Y."/>
            <person name="Rokas A."/>
            <person name="Rosa C.A."/>
            <person name="Scheuner C."/>
            <person name="Sibirny A.A."/>
            <person name="Slot J.C."/>
            <person name="Stielow J.B."/>
            <person name="Sun H."/>
            <person name="Kurtzman C.P."/>
            <person name="Blackwell M."/>
            <person name="Grigoriev I.V."/>
            <person name="Jeffries T.W."/>
        </authorList>
    </citation>
    <scope>NUCLEOTIDE SEQUENCE [LARGE SCALE GENOMIC DNA]</scope>
    <source>
        <strain evidence="3">NRRL Y-1933</strain>
    </source>
</reference>